<name>A0A6G4ZYN6_RHIMP</name>
<keyword evidence="4" id="KW-0732">Signal</keyword>
<feature type="domain" description="Peptidase S1" evidence="11">
    <location>
        <begin position="87"/>
        <end position="319"/>
    </location>
</feature>
<keyword evidence="6 10" id="KW-0720">Serine protease</keyword>
<dbReference type="GO" id="GO:0004252">
    <property type="term" value="F:serine-type endopeptidase activity"/>
    <property type="evidence" value="ECO:0007669"/>
    <property type="project" value="InterPro"/>
</dbReference>
<evidence type="ECO:0000256" key="3">
    <source>
        <dbReference type="ARBA" id="ARBA00022670"/>
    </source>
</evidence>
<sequence>MNVVVDSCKNEIKKNLKRLNFQFGVFNTNKCHRRVISFREFDAAMAPMMAKFLIGLSLLTANLRGLSAQKETLNPEGCGTPSYKSMIVNGTEVKELQYPWAVFLATYFYPDFYACGGTIITKRHVLTAAHCLVSNHVRVQKVVVWYGSVDRRNAKGVVASKMLIHKDYVETTDVNDIALLEVKNPFSFGKDVAPICIPIGPVPFVNKDAVVAGWGSLYIDGDTVDFLRQTSVTILPDKVCTTLFGKYGFSDTRQCCANKRSKGACKGDSGGPLMVRNKAGRFQQVGIVSYLMGTCGGDYNPQVYTRVTSYSDWLTRGVSSSNGYTYIGSPKVDMLKPPFFIA</sequence>
<dbReference type="InterPro" id="IPR033116">
    <property type="entry name" value="TRYPSIN_SER"/>
</dbReference>
<dbReference type="GO" id="GO:0006508">
    <property type="term" value="P:proteolysis"/>
    <property type="evidence" value="ECO:0007669"/>
    <property type="project" value="UniProtKB-KW"/>
</dbReference>
<dbReference type="InterPro" id="IPR043504">
    <property type="entry name" value="Peptidase_S1_PA_chymotrypsin"/>
</dbReference>
<evidence type="ECO:0000313" key="12">
    <source>
        <dbReference type="EMBL" id="NIE43872.1"/>
    </source>
</evidence>
<proteinExistence type="inferred from homology"/>
<dbReference type="PRINTS" id="PR00722">
    <property type="entry name" value="CHYMOTRYPSIN"/>
</dbReference>
<dbReference type="Pfam" id="PF00089">
    <property type="entry name" value="Trypsin"/>
    <property type="match status" value="1"/>
</dbReference>
<evidence type="ECO:0000256" key="2">
    <source>
        <dbReference type="ARBA" id="ARBA00022525"/>
    </source>
</evidence>
<dbReference type="PROSITE" id="PS00135">
    <property type="entry name" value="TRYPSIN_SER"/>
    <property type="match status" value="1"/>
</dbReference>
<evidence type="ECO:0000259" key="11">
    <source>
        <dbReference type="PROSITE" id="PS50240"/>
    </source>
</evidence>
<dbReference type="InterPro" id="IPR009003">
    <property type="entry name" value="Peptidase_S1_PA"/>
</dbReference>
<accession>A0A6G4ZYN6</accession>
<comment type="similarity">
    <text evidence="9">Belongs to the peptidase S1 family. CLIP subfamily.</text>
</comment>
<evidence type="ECO:0000256" key="10">
    <source>
        <dbReference type="RuleBase" id="RU363034"/>
    </source>
</evidence>
<dbReference type="InterPro" id="IPR018114">
    <property type="entry name" value="TRYPSIN_HIS"/>
</dbReference>
<evidence type="ECO:0000256" key="1">
    <source>
        <dbReference type="ARBA" id="ARBA00004613"/>
    </source>
</evidence>
<dbReference type="InterPro" id="IPR051487">
    <property type="entry name" value="Ser/Thr_Proteases_Immune/Dev"/>
</dbReference>
<dbReference type="SMART" id="SM00020">
    <property type="entry name" value="Tryp_SPc"/>
    <property type="match status" value="1"/>
</dbReference>
<evidence type="ECO:0000256" key="6">
    <source>
        <dbReference type="ARBA" id="ARBA00022825"/>
    </source>
</evidence>
<keyword evidence="3 10" id="KW-0645">Protease</keyword>
<evidence type="ECO:0000256" key="9">
    <source>
        <dbReference type="ARBA" id="ARBA00024195"/>
    </source>
</evidence>
<keyword evidence="2" id="KW-0964">Secreted</keyword>
<dbReference type="VEuPathDB" id="VectorBase:LOC119165727"/>
<dbReference type="Gene3D" id="2.40.10.10">
    <property type="entry name" value="Trypsin-like serine proteases"/>
    <property type="match status" value="1"/>
</dbReference>
<keyword evidence="5 10" id="KW-0378">Hydrolase</keyword>
<dbReference type="InterPro" id="IPR001314">
    <property type="entry name" value="Peptidase_S1A"/>
</dbReference>
<dbReference type="AlphaFoldDB" id="A0A6G4ZYN6"/>
<dbReference type="FunFam" id="2.40.10.10:FF:000146">
    <property type="entry name" value="Serine protease 53"/>
    <property type="match status" value="1"/>
</dbReference>
<protein>
    <submittedName>
        <fullName evidence="12">Putative trypsin-like serine protease</fullName>
    </submittedName>
</protein>
<dbReference type="CDD" id="cd00190">
    <property type="entry name" value="Tryp_SPc"/>
    <property type="match status" value="1"/>
</dbReference>
<dbReference type="SUPFAM" id="SSF50494">
    <property type="entry name" value="Trypsin-like serine proteases"/>
    <property type="match status" value="1"/>
</dbReference>
<organism evidence="12">
    <name type="scientific">Rhipicephalus microplus</name>
    <name type="common">Cattle tick</name>
    <name type="synonym">Boophilus microplus</name>
    <dbReference type="NCBI Taxonomy" id="6941"/>
    <lineage>
        <taxon>Eukaryota</taxon>
        <taxon>Metazoa</taxon>
        <taxon>Ecdysozoa</taxon>
        <taxon>Arthropoda</taxon>
        <taxon>Chelicerata</taxon>
        <taxon>Arachnida</taxon>
        <taxon>Acari</taxon>
        <taxon>Parasitiformes</taxon>
        <taxon>Ixodida</taxon>
        <taxon>Ixodoidea</taxon>
        <taxon>Ixodidae</taxon>
        <taxon>Rhipicephalinae</taxon>
        <taxon>Rhipicephalus</taxon>
        <taxon>Boophilus</taxon>
    </lineage>
</organism>
<comment type="subcellular location">
    <subcellularLocation>
        <location evidence="1">Secreted</location>
    </subcellularLocation>
</comment>
<dbReference type="PROSITE" id="PS00134">
    <property type="entry name" value="TRYPSIN_HIS"/>
    <property type="match status" value="1"/>
</dbReference>
<dbReference type="EMBL" id="GIKN01001599">
    <property type="protein sequence ID" value="NIE43872.1"/>
    <property type="molecule type" value="Transcribed_RNA"/>
</dbReference>
<evidence type="ECO:0000256" key="7">
    <source>
        <dbReference type="ARBA" id="ARBA00023145"/>
    </source>
</evidence>
<evidence type="ECO:0000256" key="5">
    <source>
        <dbReference type="ARBA" id="ARBA00022801"/>
    </source>
</evidence>
<dbReference type="PANTHER" id="PTHR24256">
    <property type="entry name" value="TRYPTASE-RELATED"/>
    <property type="match status" value="1"/>
</dbReference>
<dbReference type="PROSITE" id="PS50240">
    <property type="entry name" value="TRYPSIN_DOM"/>
    <property type="match status" value="1"/>
</dbReference>
<reference evidence="12" key="1">
    <citation type="submission" date="2020-03" db="EMBL/GenBank/DDBJ databases">
        <title>A transcriptome and proteome of the tick Rhipicephalus microplus shaped by the genetic composition of its hosts and developmental stage.</title>
        <authorList>
            <person name="Garcia G.R."/>
            <person name="Ribeiro J.M.C."/>
            <person name="Maruyama S.R."/>
            <person name="Gardinasse L.G."/>
            <person name="Nelson K."/>
            <person name="Ferreira B.R."/>
            <person name="Andrade T.G."/>
            <person name="Santos I.K.F.M."/>
        </authorList>
    </citation>
    <scope>NUCLEOTIDE SEQUENCE</scope>
    <source>
        <strain evidence="12">NSGR</strain>
        <tissue evidence="12">Salivary glands</tissue>
    </source>
</reference>
<keyword evidence="7" id="KW-0865">Zymogen</keyword>
<keyword evidence="8" id="KW-1015">Disulfide bond</keyword>
<evidence type="ECO:0000256" key="4">
    <source>
        <dbReference type="ARBA" id="ARBA00022729"/>
    </source>
</evidence>
<evidence type="ECO:0000256" key="8">
    <source>
        <dbReference type="ARBA" id="ARBA00023157"/>
    </source>
</evidence>
<dbReference type="InterPro" id="IPR001254">
    <property type="entry name" value="Trypsin_dom"/>
</dbReference>
<dbReference type="OrthoDB" id="10051896at2759"/>
<dbReference type="GO" id="GO:0005576">
    <property type="term" value="C:extracellular region"/>
    <property type="evidence" value="ECO:0007669"/>
    <property type="project" value="UniProtKB-SubCell"/>
</dbReference>